<accession>A0A976SJM4</accession>
<protein>
    <submittedName>
        <fullName evidence="2">Uncharacterized protein</fullName>
    </submittedName>
</protein>
<reference evidence="2" key="1">
    <citation type="submission" date="2022-07" db="EMBL/GenBank/DDBJ databases">
        <title>Evaluation of T. orientalis genome assembly methods using nanopore sequencing and analysis of variation between genomes.</title>
        <authorList>
            <person name="Yam J."/>
            <person name="Micallef M.L."/>
            <person name="Liu M."/>
            <person name="Djordjevic S.P."/>
            <person name="Bogema D.R."/>
            <person name="Jenkins C."/>
        </authorList>
    </citation>
    <scope>NUCLEOTIDE SEQUENCE</scope>
    <source>
        <strain evidence="2">Goon Nure</strain>
    </source>
</reference>
<evidence type="ECO:0000313" key="2">
    <source>
        <dbReference type="EMBL" id="UVC50046.1"/>
    </source>
</evidence>
<dbReference type="AlphaFoldDB" id="A0A976SJM4"/>
<feature type="compositionally biased region" description="Basic and acidic residues" evidence="1">
    <location>
        <begin position="33"/>
        <end position="44"/>
    </location>
</feature>
<dbReference type="EMBL" id="CP056071">
    <property type="protein sequence ID" value="UVC50046.1"/>
    <property type="molecule type" value="Genomic_DNA"/>
</dbReference>
<feature type="region of interest" description="Disordered" evidence="1">
    <location>
        <begin position="1"/>
        <end position="44"/>
    </location>
</feature>
<evidence type="ECO:0000313" key="3">
    <source>
        <dbReference type="Proteomes" id="UP000244811"/>
    </source>
</evidence>
<dbReference type="Proteomes" id="UP000244811">
    <property type="component" value="Chromosome 2"/>
</dbReference>
<evidence type="ECO:0000256" key="1">
    <source>
        <dbReference type="SAM" id="MobiDB-lite"/>
    </source>
</evidence>
<feature type="compositionally biased region" description="Polar residues" evidence="1">
    <location>
        <begin position="7"/>
        <end position="21"/>
    </location>
</feature>
<sequence length="281" mass="31103">MYKNEQKSGSTSPGTGTQATTPAKEGTGSGSKTDNKSNDKFEYQKEGNYVTYTAKGDNAFQEVKDGNTEVWKATDANSYSSKVEVDLMNNQPKVVTVHLDNTTKLFEKKSDDKSWQEIDTSKVNPRSLNIKYQHESYFCTNVVQCTTRTFTAKTGFAFKLVYELIDKKTRSEIWKTDKESEYALKVVVEGGNKLTIYIGSGGSTKVFKKGSDDIWTEDTAASIKSCDTGNSEGTKTCVELSLKATAATDEFDYNKAGQALSHLPPKISTVLNLLKLEKMEI</sequence>
<dbReference type="InterPro" id="IPR007480">
    <property type="entry name" value="DUF529"/>
</dbReference>
<organism evidence="2 3">
    <name type="scientific">Theileria orientalis</name>
    <dbReference type="NCBI Taxonomy" id="68886"/>
    <lineage>
        <taxon>Eukaryota</taxon>
        <taxon>Sar</taxon>
        <taxon>Alveolata</taxon>
        <taxon>Apicomplexa</taxon>
        <taxon>Aconoidasida</taxon>
        <taxon>Piroplasmida</taxon>
        <taxon>Theileriidae</taxon>
        <taxon>Theileria</taxon>
    </lineage>
</organism>
<name>A0A976SJM4_THEOR</name>
<proteinExistence type="predicted"/>
<dbReference type="Pfam" id="PF04385">
    <property type="entry name" value="FAINT"/>
    <property type="match status" value="1"/>
</dbReference>
<gene>
    <name evidence="2" type="ORF">MACK_003669</name>
</gene>